<accession>A0ABQ8JN67</accession>
<dbReference type="Proteomes" id="UP000887458">
    <property type="component" value="Unassembled WGS sequence"/>
</dbReference>
<reference evidence="1 2" key="2">
    <citation type="journal article" date="2022" name="Mol. Biol. Evol.">
        <title>Comparative Genomics Reveals Insights into the Divergent Evolution of Astigmatic Mites and Household Pest Adaptations.</title>
        <authorList>
            <person name="Xiong Q."/>
            <person name="Wan A.T."/>
            <person name="Liu X."/>
            <person name="Fung C.S."/>
            <person name="Xiao X."/>
            <person name="Malainual N."/>
            <person name="Hou J."/>
            <person name="Wang L."/>
            <person name="Wang M."/>
            <person name="Yang K.Y."/>
            <person name="Cui Y."/>
            <person name="Leung E.L."/>
            <person name="Nong W."/>
            <person name="Shin S.K."/>
            <person name="Au S.W."/>
            <person name="Jeong K.Y."/>
            <person name="Chew F.T."/>
            <person name="Hui J.H."/>
            <person name="Leung T.F."/>
            <person name="Tungtrongchitr A."/>
            <person name="Zhong N."/>
            <person name="Liu Z."/>
            <person name="Tsui S.K."/>
        </authorList>
    </citation>
    <scope>NUCLEOTIDE SEQUENCE [LARGE SCALE GENOMIC DNA]</scope>
    <source>
        <strain evidence="1">Derp</strain>
    </source>
</reference>
<keyword evidence="2" id="KW-1185">Reference proteome</keyword>
<sequence>MKLFHFWLFNDAYGCKSIGGCDCNGSLMMGVLIPLISNAFLANMAFCRASCFESGDSNSALLSSPQLAIVEMIEICVVLVHEPLKMIVYDSISYVDDDQIWHCRNQNSKSIDYNTSQPLITLMALTMAFQ</sequence>
<proteinExistence type="predicted"/>
<protein>
    <submittedName>
        <fullName evidence="1">Uncharacterized protein</fullName>
    </submittedName>
</protein>
<dbReference type="EMBL" id="NJHN03000030">
    <property type="protein sequence ID" value="KAH9424057.1"/>
    <property type="molecule type" value="Genomic_DNA"/>
</dbReference>
<reference evidence="1 2" key="1">
    <citation type="journal article" date="2018" name="J. Allergy Clin. Immunol.">
        <title>High-quality assembly of Dermatophagoides pteronyssinus genome and transcriptome reveals a wide range of novel allergens.</title>
        <authorList>
            <person name="Liu X.Y."/>
            <person name="Yang K.Y."/>
            <person name="Wang M.Q."/>
            <person name="Kwok J.S."/>
            <person name="Zeng X."/>
            <person name="Yang Z."/>
            <person name="Xiao X.J."/>
            <person name="Lau C.P."/>
            <person name="Li Y."/>
            <person name="Huang Z.M."/>
            <person name="Ba J.G."/>
            <person name="Yim A.K."/>
            <person name="Ouyang C.Y."/>
            <person name="Ngai S.M."/>
            <person name="Chan T.F."/>
            <person name="Leung E.L."/>
            <person name="Liu L."/>
            <person name="Liu Z.G."/>
            <person name="Tsui S.K."/>
        </authorList>
    </citation>
    <scope>NUCLEOTIDE SEQUENCE [LARGE SCALE GENOMIC DNA]</scope>
    <source>
        <strain evidence="1">Derp</strain>
    </source>
</reference>
<evidence type="ECO:0000313" key="2">
    <source>
        <dbReference type="Proteomes" id="UP000887458"/>
    </source>
</evidence>
<organism evidence="1 2">
    <name type="scientific">Dermatophagoides pteronyssinus</name>
    <name type="common">European house dust mite</name>
    <dbReference type="NCBI Taxonomy" id="6956"/>
    <lineage>
        <taxon>Eukaryota</taxon>
        <taxon>Metazoa</taxon>
        <taxon>Ecdysozoa</taxon>
        <taxon>Arthropoda</taxon>
        <taxon>Chelicerata</taxon>
        <taxon>Arachnida</taxon>
        <taxon>Acari</taxon>
        <taxon>Acariformes</taxon>
        <taxon>Sarcoptiformes</taxon>
        <taxon>Astigmata</taxon>
        <taxon>Psoroptidia</taxon>
        <taxon>Analgoidea</taxon>
        <taxon>Pyroglyphidae</taxon>
        <taxon>Dermatophagoidinae</taxon>
        <taxon>Dermatophagoides</taxon>
    </lineage>
</organism>
<gene>
    <name evidence="1" type="ORF">DERP_008905</name>
</gene>
<evidence type="ECO:0000313" key="1">
    <source>
        <dbReference type="EMBL" id="KAH9424057.1"/>
    </source>
</evidence>
<comment type="caution">
    <text evidence="1">The sequence shown here is derived from an EMBL/GenBank/DDBJ whole genome shotgun (WGS) entry which is preliminary data.</text>
</comment>
<name>A0ABQ8JN67_DERPT</name>